<comment type="caution">
    <text evidence="1">The sequence shown here is derived from an EMBL/GenBank/DDBJ whole genome shotgun (WGS) entry which is preliminary data.</text>
</comment>
<keyword evidence="2" id="KW-1185">Reference proteome</keyword>
<organism evidence="1 2">
    <name type="scientific">Sporothrix eucalyptigena</name>
    <dbReference type="NCBI Taxonomy" id="1812306"/>
    <lineage>
        <taxon>Eukaryota</taxon>
        <taxon>Fungi</taxon>
        <taxon>Dikarya</taxon>
        <taxon>Ascomycota</taxon>
        <taxon>Pezizomycotina</taxon>
        <taxon>Sordariomycetes</taxon>
        <taxon>Sordariomycetidae</taxon>
        <taxon>Ophiostomatales</taxon>
        <taxon>Ophiostomataceae</taxon>
        <taxon>Sporothrix</taxon>
    </lineage>
</organism>
<protein>
    <submittedName>
        <fullName evidence="1">Uncharacterized protein</fullName>
    </submittedName>
</protein>
<dbReference type="Proteomes" id="UP001642482">
    <property type="component" value="Unassembled WGS sequence"/>
</dbReference>
<reference evidence="1 2" key="1">
    <citation type="submission" date="2024-01" db="EMBL/GenBank/DDBJ databases">
        <authorList>
            <person name="Allen C."/>
            <person name="Tagirdzhanova G."/>
        </authorList>
    </citation>
    <scope>NUCLEOTIDE SEQUENCE [LARGE SCALE GENOMIC DNA]</scope>
</reference>
<name>A0ABP0AKZ7_9PEZI</name>
<evidence type="ECO:0000313" key="1">
    <source>
        <dbReference type="EMBL" id="CAK7208498.1"/>
    </source>
</evidence>
<gene>
    <name evidence="1" type="ORF">SEUCBS140593_000193</name>
</gene>
<sequence length="116" mass="13794">MERQDVEVINWATLEIDERIFPGLVIPQLAVRKRWKTDMVMRQTYSGFDRAMADSLERLAFTFTNLDALTKALNERSCFTPGNDKYHFQSAVQYFQWAFTTEPYPIHRRRIETLQN</sequence>
<dbReference type="EMBL" id="CAWUHD010000001">
    <property type="protein sequence ID" value="CAK7208498.1"/>
    <property type="molecule type" value="Genomic_DNA"/>
</dbReference>
<proteinExistence type="predicted"/>
<evidence type="ECO:0000313" key="2">
    <source>
        <dbReference type="Proteomes" id="UP001642482"/>
    </source>
</evidence>
<accession>A0ABP0AKZ7</accession>